<sequence length="266" mass="31349">MHEYFMTHELNYNSIRYTIFIIKNSIVIFKRYMLLTRTIYSFKFTSEVCMRRVVIDTNILYSLTGVSVNEKVVTSSLNDFKLSITTPSIIEMVVKFQYDLDTIKKCLEPIINESIELISIGHAPIPNEYLYMLHFAKEIEEVADLIDEIKTLKISREAEFYRFILILVVSGLFEVIRDDGYKFCDETRNQKQLMMVRSLFESNMDLILDYFKDEIRNGYMNGNEQQAALDAFQSKIIMLLNVFHINYHMIKTDTFPYNESSVNLEN</sequence>
<feature type="non-terminal residue" evidence="1">
    <location>
        <position position="266"/>
    </location>
</feature>
<dbReference type="EMBL" id="MWPR01000078">
    <property type="protein sequence ID" value="ORJ47436.1"/>
    <property type="molecule type" value="Genomic_DNA"/>
</dbReference>
<organism evidence="1 2">
    <name type="scientific">Kluyvera intermedia</name>
    <name type="common">Enterobacter intermedius</name>
    <dbReference type="NCBI Taxonomy" id="61648"/>
    <lineage>
        <taxon>Bacteria</taxon>
        <taxon>Pseudomonadati</taxon>
        <taxon>Pseudomonadota</taxon>
        <taxon>Gammaproteobacteria</taxon>
        <taxon>Enterobacterales</taxon>
        <taxon>Enterobacteriaceae</taxon>
        <taxon>Kluyvera</taxon>
    </lineage>
</organism>
<evidence type="ECO:0000313" key="1">
    <source>
        <dbReference type="EMBL" id="ORJ47436.1"/>
    </source>
</evidence>
<reference evidence="1 2" key="1">
    <citation type="submission" date="2017-02" db="EMBL/GenBank/DDBJ databases">
        <title>Draft genome sequence of a Kluyvera intermedia isolate from a patient with a pancreatic abscess.</title>
        <authorList>
            <person name="Thele R."/>
        </authorList>
    </citation>
    <scope>NUCLEOTIDE SEQUENCE [LARGE SCALE GENOMIC DNA]</scope>
    <source>
        <strain evidence="1 2">FOSA7093</strain>
    </source>
</reference>
<gene>
    <name evidence="1" type="ORF">B2M27_25940</name>
</gene>
<proteinExistence type="predicted"/>
<dbReference type="Proteomes" id="UP000192521">
    <property type="component" value="Unassembled WGS sequence"/>
</dbReference>
<comment type="caution">
    <text evidence="1">The sequence shown here is derived from an EMBL/GenBank/DDBJ whole genome shotgun (WGS) entry which is preliminary data.</text>
</comment>
<keyword evidence="2" id="KW-1185">Reference proteome</keyword>
<protein>
    <recommendedName>
        <fullName evidence="3">PIN domain-containing protein</fullName>
    </recommendedName>
</protein>
<evidence type="ECO:0000313" key="2">
    <source>
        <dbReference type="Proteomes" id="UP000192521"/>
    </source>
</evidence>
<name>A0ABX3U823_KLUIN</name>
<evidence type="ECO:0008006" key="3">
    <source>
        <dbReference type="Google" id="ProtNLM"/>
    </source>
</evidence>
<accession>A0ABX3U823</accession>